<evidence type="ECO:0000313" key="2">
    <source>
        <dbReference type="Proteomes" id="UP000800200"/>
    </source>
</evidence>
<dbReference type="AlphaFoldDB" id="A0A6A6DWN7"/>
<dbReference type="EMBL" id="ML994642">
    <property type="protein sequence ID" value="KAF2183443.1"/>
    <property type="molecule type" value="Genomic_DNA"/>
</dbReference>
<dbReference type="Proteomes" id="UP000800200">
    <property type="component" value="Unassembled WGS sequence"/>
</dbReference>
<evidence type="ECO:0000313" key="1">
    <source>
        <dbReference type="EMBL" id="KAF2183443.1"/>
    </source>
</evidence>
<dbReference type="OrthoDB" id="3525185at2759"/>
<proteinExistence type="predicted"/>
<dbReference type="PANTHER" id="PTHR38111:SF11">
    <property type="entry name" value="TRANSCRIPTION FACTOR DOMAIN-CONTAINING PROTEIN-RELATED"/>
    <property type="match status" value="1"/>
</dbReference>
<organism evidence="1 2">
    <name type="scientific">Zopfia rhizophila CBS 207.26</name>
    <dbReference type="NCBI Taxonomy" id="1314779"/>
    <lineage>
        <taxon>Eukaryota</taxon>
        <taxon>Fungi</taxon>
        <taxon>Dikarya</taxon>
        <taxon>Ascomycota</taxon>
        <taxon>Pezizomycotina</taxon>
        <taxon>Dothideomycetes</taxon>
        <taxon>Dothideomycetes incertae sedis</taxon>
        <taxon>Zopfiaceae</taxon>
        <taxon>Zopfia</taxon>
    </lineage>
</organism>
<protein>
    <submittedName>
        <fullName evidence="1">Uncharacterized protein</fullName>
    </submittedName>
</protein>
<dbReference type="InterPro" id="IPR053178">
    <property type="entry name" value="Osmoadaptation_assoc"/>
</dbReference>
<reference evidence="1" key="1">
    <citation type="journal article" date="2020" name="Stud. Mycol.">
        <title>101 Dothideomycetes genomes: a test case for predicting lifestyles and emergence of pathogens.</title>
        <authorList>
            <person name="Haridas S."/>
            <person name="Albert R."/>
            <person name="Binder M."/>
            <person name="Bloem J."/>
            <person name="Labutti K."/>
            <person name="Salamov A."/>
            <person name="Andreopoulos B."/>
            <person name="Baker S."/>
            <person name="Barry K."/>
            <person name="Bills G."/>
            <person name="Bluhm B."/>
            <person name="Cannon C."/>
            <person name="Castanera R."/>
            <person name="Culley D."/>
            <person name="Daum C."/>
            <person name="Ezra D."/>
            <person name="Gonzalez J."/>
            <person name="Henrissat B."/>
            <person name="Kuo A."/>
            <person name="Liang C."/>
            <person name="Lipzen A."/>
            <person name="Lutzoni F."/>
            <person name="Magnuson J."/>
            <person name="Mondo S."/>
            <person name="Nolan M."/>
            <person name="Ohm R."/>
            <person name="Pangilinan J."/>
            <person name="Park H.-J."/>
            <person name="Ramirez L."/>
            <person name="Alfaro M."/>
            <person name="Sun H."/>
            <person name="Tritt A."/>
            <person name="Yoshinaga Y."/>
            <person name="Zwiers L.-H."/>
            <person name="Turgeon B."/>
            <person name="Goodwin S."/>
            <person name="Spatafora J."/>
            <person name="Crous P."/>
            <person name="Grigoriev I."/>
        </authorList>
    </citation>
    <scope>NUCLEOTIDE SEQUENCE</scope>
    <source>
        <strain evidence="1">CBS 207.26</strain>
    </source>
</reference>
<accession>A0A6A6DWN7</accession>
<name>A0A6A6DWN7_9PEZI</name>
<gene>
    <name evidence="1" type="ORF">K469DRAFT_583069</name>
</gene>
<sequence>MASQVSQAAIINEAFYANFLSYFTSDGEGKDLQNKMTWMHILPQLSSDGTNTALTLALRATAAAYCGVEAANISVVQDAFKTYGQALHNHARLLQSKPKEVTVHMISTSVMLSLFEAMQSTTTGAYREHIHGAAKMIEVTGPGQCVEGVLCQLFFHIRTQMAFVYLTTQKSQAISVKRILSETLSYKRLPMFQRLMSHIAVLAEIYVNKTAPNSQQQLIDLSVYSSVKAEVGALWHNYQSDAVEAGQQLSWKEDGRPMYRNGFTALSIAYFSAARILLIILAPRLSSTLLDFNDYYTTILDCATFLQAKRIGCAYMRMATPLYLVSLHSPSAAQRQQAIAIFEDWKKGCMGGISALALETIYKRQQQEDFENAKSVPGIYHTLYGISGLGGVNII</sequence>
<dbReference type="PANTHER" id="PTHR38111">
    <property type="entry name" value="ZN(2)-C6 FUNGAL-TYPE DOMAIN-CONTAINING PROTEIN-RELATED"/>
    <property type="match status" value="1"/>
</dbReference>
<keyword evidence="2" id="KW-1185">Reference proteome</keyword>